<feature type="domain" description="HTH luxR-type" evidence="3">
    <location>
        <begin position="863"/>
        <end position="928"/>
    </location>
</feature>
<dbReference type="Pfam" id="PF00196">
    <property type="entry name" value="GerE"/>
    <property type="match status" value="1"/>
</dbReference>
<gene>
    <name evidence="4" type="ORF">SAMN05216223_12396</name>
</gene>
<name>A0A1H6E194_9ACTN</name>
<dbReference type="InterPro" id="IPR041664">
    <property type="entry name" value="AAA_16"/>
</dbReference>
<dbReference type="InterPro" id="IPR016032">
    <property type="entry name" value="Sig_transdc_resp-reg_C-effctor"/>
</dbReference>
<dbReference type="OrthoDB" id="3197423at2"/>
<keyword evidence="5" id="KW-1185">Reference proteome</keyword>
<keyword evidence="1" id="KW-0547">Nucleotide-binding</keyword>
<dbReference type="InterPro" id="IPR027417">
    <property type="entry name" value="P-loop_NTPase"/>
</dbReference>
<dbReference type="Gene3D" id="1.10.10.10">
    <property type="entry name" value="Winged helix-like DNA-binding domain superfamily/Winged helix DNA-binding domain"/>
    <property type="match status" value="1"/>
</dbReference>
<dbReference type="SUPFAM" id="SSF46894">
    <property type="entry name" value="C-terminal effector domain of the bipartite response regulators"/>
    <property type="match status" value="1"/>
</dbReference>
<dbReference type="SUPFAM" id="SSF52540">
    <property type="entry name" value="P-loop containing nucleoside triphosphate hydrolases"/>
    <property type="match status" value="1"/>
</dbReference>
<dbReference type="GO" id="GO:0003677">
    <property type="term" value="F:DNA binding"/>
    <property type="evidence" value="ECO:0007669"/>
    <property type="project" value="InterPro"/>
</dbReference>
<evidence type="ECO:0000313" key="5">
    <source>
        <dbReference type="Proteomes" id="UP000236754"/>
    </source>
</evidence>
<dbReference type="PANTHER" id="PTHR16305:SF35">
    <property type="entry name" value="TRANSCRIPTIONAL ACTIVATOR DOMAIN"/>
    <property type="match status" value="1"/>
</dbReference>
<dbReference type="InterPro" id="IPR036388">
    <property type="entry name" value="WH-like_DNA-bd_sf"/>
</dbReference>
<dbReference type="PRINTS" id="PR00038">
    <property type="entry name" value="HTHLUXR"/>
</dbReference>
<organism evidence="4 5">
    <name type="scientific">Actinacidiphila yanglinensis</name>
    <dbReference type="NCBI Taxonomy" id="310779"/>
    <lineage>
        <taxon>Bacteria</taxon>
        <taxon>Bacillati</taxon>
        <taxon>Actinomycetota</taxon>
        <taxon>Actinomycetes</taxon>
        <taxon>Kitasatosporales</taxon>
        <taxon>Streptomycetaceae</taxon>
        <taxon>Actinacidiphila</taxon>
    </lineage>
</organism>
<accession>A0A1H6E194</accession>
<dbReference type="CDD" id="cd06170">
    <property type="entry name" value="LuxR_C_like"/>
    <property type="match status" value="1"/>
</dbReference>
<evidence type="ECO:0000256" key="2">
    <source>
        <dbReference type="ARBA" id="ARBA00022840"/>
    </source>
</evidence>
<keyword evidence="2" id="KW-0067">ATP-binding</keyword>
<dbReference type="PROSITE" id="PS50043">
    <property type="entry name" value="HTH_LUXR_2"/>
    <property type="match status" value="1"/>
</dbReference>
<evidence type="ECO:0000256" key="1">
    <source>
        <dbReference type="ARBA" id="ARBA00022741"/>
    </source>
</evidence>
<dbReference type="GO" id="GO:0004016">
    <property type="term" value="F:adenylate cyclase activity"/>
    <property type="evidence" value="ECO:0007669"/>
    <property type="project" value="TreeGrafter"/>
</dbReference>
<dbReference type="PANTHER" id="PTHR16305">
    <property type="entry name" value="TESTICULAR SOLUBLE ADENYLYL CYCLASE"/>
    <property type="match status" value="1"/>
</dbReference>
<dbReference type="GO" id="GO:0006355">
    <property type="term" value="P:regulation of DNA-templated transcription"/>
    <property type="evidence" value="ECO:0007669"/>
    <property type="project" value="InterPro"/>
</dbReference>
<proteinExistence type="predicted"/>
<protein>
    <submittedName>
        <fullName evidence="4">Regulatory protein, luxR family</fullName>
    </submittedName>
</protein>
<dbReference type="PROSITE" id="PS00622">
    <property type="entry name" value="HTH_LUXR_1"/>
    <property type="match status" value="1"/>
</dbReference>
<evidence type="ECO:0000259" key="3">
    <source>
        <dbReference type="PROSITE" id="PS50043"/>
    </source>
</evidence>
<dbReference type="EMBL" id="FNVU01000023">
    <property type="protein sequence ID" value="SEG91370.1"/>
    <property type="molecule type" value="Genomic_DNA"/>
</dbReference>
<dbReference type="SMART" id="SM00421">
    <property type="entry name" value="HTH_LUXR"/>
    <property type="match status" value="1"/>
</dbReference>
<dbReference type="Proteomes" id="UP000236754">
    <property type="component" value="Unassembled WGS sequence"/>
</dbReference>
<dbReference type="Pfam" id="PF13191">
    <property type="entry name" value="AAA_16"/>
    <property type="match status" value="1"/>
</dbReference>
<sequence length="930" mass="97615">MNAQVGSHARGSGRGQAQALARVVPFTGSLPADSGLVGRDAELAALRDFLREAAAGGAAQVLSGHAGSGKTELLEATVGMATAAGMRVLRCAGARGGNPPDLSGLLQAMWPVLESPDLPVTAQERRALEMSLVEDSAHPDGRARLPFAVLETLGRVAAARPLLIAVDDWDALDAPSREVLSFVARRIEGHRAALLVASRPHPTHQAWLTGLPHLPLGPLTPAQSATLLGRRRPGLDPQAVRELLATAAGNPLALVELPARSEDTLPGVPPSSDRLASAMAPGLARLPRDTRDLLLVAALDPETDLPLLLSAASRIAGTELGYGTVEPAEHMGIVRCEGRRLVFSHPATAGAVAHDTDPARCRAAHAALAAVLPRDQVGTLWHLSQAAEGYDCELAARLEGAHRRALERCEPPMAVRLLKRAAGLYSSPDDQQRCILRAAQLAHCLGMDRMARTMAHRALRLPLGPLGTLCAEALSRTGSGSGHQSTDPAGWPAPADATELESALELVRLTAPAVAGGHEHAAAFLDFLDRLPEQATDSRLLYAMATVSPVGRSATVIERLAGHQGLPGAPARDLERLAQAALLAGDPLRGLDLYRRSERRHILRERPADLPRVLLGQGLAHLAMGDWAQGAHCFRQAGTLAHDHGQGHHAAAADVLGRLTGSLRTGTVPAGGFGDLETAGRSVAGIADIVATGSAWASIEGGDFEAGHAALSALLTDPGSRITALFALVPFAEAAEAVNAAGAALATLDRLGRELDAERAPALSARLTVARAVLAGDRDAEALFARAFAEDLSRWPFLEAPLRLAHGRWLRRRRQSPEARVVLRQAAAAFTMVGAEARAARIAGELRASGERAEGHQPGAAQPTAAGELLNAQELRIARLAARGLSNRQIGELLDLSPRTIGAYLYRIFPRLGVTARAQLADLLRESTAA</sequence>
<reference evidence="4 5" key="1">
    <citation type="submission" date="2016-10" db="EMBL/GenBank/DDBJ databases">
        <authorList>
            <person name="de Groot N.N."/>
        </authorList>
    </citation>
    <scope>NUCLEOTIDE SEQUENCE [LARGE SCALE GENOMIC DNA]</scope>
    <source>
        <strain evidence="4 5">CGMCC 4.2023</strain>
    </source>
</reference>
<dbReference type="GO" id="GO:0005737">
    <property type="term" value="C:cytoplasm"/>
    <property type="evidence" value="ECO:0007669"/>
    <property type="project" value="TreeGrafter"/>
</dbReference>
<dbReference type="InterPro" id="IPR000792">
    <property type="entry name" value="Tscrpt_reg_LuxR_C"/>
</dbReference>
<evidence type="ECO:0000313" key="4">
    <source>
        <dbReference type="EMBL" id="SEG91370.1"/>
    </source>
</evidence>
<dbReference type="AlphaFoldDB" id="A0A1H6E194"/>
<dbReference type="GO" id="GO:0005524">
    <property type="term" value="F:ATP binding"/>
    <property type="evidence" value="ECO:0007669"/>
    <property type="project" value="UniProtKB-KW"/>
</dbReference>
<dbReference type="RefSeq" id="WP_103890095.1">
    <property type="nucleotide sequence ID" value="NZ_FNVU01000023.1"/>
</dbReference>